<evidence type="ECO:0000313" key="1">
    <source>
        <dbReference type="EMBL" id="ELY91282.1"/>
    </source>
</evidence>
<name>M0A0B9_NATA2</name>
<dbReference type="Proteomes" id="UP000011511">
    <property type="component" value="Unassembled WGS sequence"/>
</dbReference>
<evidence type="ECO:0000313" key="2">
    <source>
        <dbReference type="Proteomes" id="UP000011511"/>
    </source>
</evidence>
<gene>
    <name evidence="1" type="ORF">C485_02024</name>
</gene>
<organism evidence="1 2">
    <name type="scientific">Natrinema altunense (strain JCM 12890 / CGMCC 1.3731 / AJ2)</name>
    <dbReference type="NCBI Taxonomy" id="1227494"/>
    <lineage>
        <taxon>Archaea</taxon>
        <taxon>Methanobacteriati</taxon>
        <taxon>Methanobacteriota</taxon>
        <taxon>Stenosarchaea group</taxon>
        <taxon>Halobacteria</taxon>
        <taxon>Halobacteriales</taxon>
        <taxon>Natrialbaceae</taxon>
        <taxon>Natrinema</taxon>
    </lineage>
</organism>
<accession>M0A0B9</accession>
<comment type="caution">
    <text evidence="1">The sequence shown here is derived from an EMBL/GenBank/DDBJ whole genome shotgun (WGS) entry which is preliminary data.</text>
</comment>
<sequence>MIETRPASAGGLFRVRRLSEVYGYFDARTADCETLPRELRVTTLLTDGEARGIRHRA</sequence>
<proteinExistence type="predicted"/>
<dbReference type="AlphaFoldDB" id="M0A0B9"/>
<reference evidence="1 2" key="1">
    <citation type="journal article" date="2014" name="PLoS Genet.">
        <title>Phylogenetically driven sequencing of extremely halophilic archaea reveals strategies for static and dynamic osmo-response.</title>
        <authorList>
            <person name="Becker E.A."/>
            <person name="Seitzer P.M."/>
            <person name="Tritt A."/>
            <person name="Larsen D."/>
            <person name="Krusor M."/>
            <person name="Yao A.I."/>
            <person name="Wu D."/>
            <person name="Madern D."/>
            <person name="Eisen J.A."/>
            <person name="Darling A.E."/>
            <person name="Facciotti M.T."/>
        </authorList>
    </citation>
    <scope>NUCLEOTIDE SEQUENCE [LARGE SCALE GENOMIC DNA]</scope>
    <source>
        <strain evidence="1 2">JCM 12890</strain>
    </source>
</reference>
<protein>
    <submittedName>
        <fullName evidence="1">Uncharacterized protein</fullName>
    </submittedName>
</protein>
<dbReference type="EMBL" id="AOIK01000007">
    <property type="protein sequence ID" value="ELY91282.1"/>
    <property type="molecule type" value="Genomic_DNA"/>
</dbReference>
<keyword evidence="2" id="KW-1185">Reference proteome</keyword>